<evidence type="ECO:0000259" key="8">
    <source>
        <dbReference type="Pfam" id="PF02782"/>
    </source>
</evidence>
<evidence type="ECO:0000256" key="6">
    <source>
        <dbReference type="RuleBase" id="RU364073"/>
    </source>
</evidence>
<evidence type="ECO:0000256" key="2">
    <source>
        <dbReference type="ARBA" id="ARBA00022679"/>
    </source>
</evidence>
<dbReference type="Gene3D" id="3.30.420.40">
    <property type="match status" value="2"/>
</dbReference>
<dbReference type="PANTHER" id="PTHR43095">
    <property type="entry name" value="SUGAR KINASE"/>
    <property type="match status" value="1"/>
</dbReference>
<gene>
    <name evidence="9" type="primary">xylB_12</name>
    <name evidence="6" type="synonym">xylB</name>
    <name evidence="9" type="ORF">BWY41_01723</name>
</gene>
<dbReference type="Pfam" id="PF02782">
    <property type="entry name" value="FGGY_C"/>
    <property type="match status" value="1"/>
</dbReference>
<dbReference type="InterPro" id="IPR006000">
    <property type="entry name" value="Xylulokinase"/>
</dbReference>
<keyword evidence="4 6" id="KW-0418">Kinase</keyword>
<accession>A0A1V5SLT7</accession>
<dbReference type="GO" id="GO:0004856">
    <property type="term" value="F:D-xylulokinase activity"/>
    <property type="evidence" value="ECO:0007669"/>
    <property type="project" value="UniProtKB-EC"/>
</dbReference>
<comment type="caution">
    <text evidence="9">The sequence shown here is derived from an EMBL/GenBank/DDBJ whole genome shotgun (WGS) entry which is preliminary data.</text>
</comment>
<dbReference type="EC" id="2.7.1.17" evidence="6"/>
<dbReference type="GO" id="GO:0005524">
    <property type="term" value="F:ATP binding"/>
    <property type="evidence" value="ECO:0007669"/>
    <property type="project" value="UniProtKB-KW"/>
</dbReference>
<organism evidence="9">
    <name type="scientific">Candidatus Atribacter allofermentans</name>
    <dbReference type="NCBI Taxonomy" id="1852833"/>
    <lineage>
        <taxon>Bacteria</taxon>
        <taxon>Pseudomonadati</taxon>
        <taxon>Atribacterota</taxon>
        <taxon>Atribacteria</taxon>
        <taxon>Atribacterales</taxon>
        <taxon>Atribacteraceae</taxon>
        <taxon>Atribacter</taxon>
    </lineage>
</organism>
<dbReference type="GO" id="GO:0005997">
    <property type="term" value="P:xylulose metabolic process"/>
    <property type="evidence" value="ECO:0007669"/>
    <property type="project" value="InterPro"/>
</dbReference>
<comment type="catalytic activity">
    <reaction evidence="6">
        <text>D-xylulose + ATP = D-xylulose 5-phosphate + ADP + H(+)</text>
        <dbReference type="Rhea" id="RHEA:10964"/>
        <dbReference type="ChEBI" id="CHEBI:15378"/>
        <dbReference type="ChEBI" id="CHEBI:17140"/>
        <dbReference type="ChEBI" id="CHEBI:30616"/>
        <dbReference type="ChEBI" id="CHEBI:57737"/>
        <dbReference type="ChEBI" id="CHEBI:456216"/>
        <dbReference type="EC" id="2.7.1.17"/>
    </reaction>
</comment>
<keyword evidence="5 6" id="KW-0067">ATP-binding</keyword>
<dbReference type="GO" id="GO:0042732">
    <property type="term" value="P:D-xylose metabolic process"/>
    <property type="evidence" value="ECO:0007669"/>
    <property type="project" value="UniProtKB-KW"/>
</dbReference>
<dbReference type="Pfam" id="PF00370">
    <property type="entry name" value="FGGY_N"/>
    <property type="match status" value="1"/>
</dbReference>
<dbReference type="PANTHER" id="PTHR43095:SF5">
    <property type="entry name" value="XYLULOSE KINASE"/>
    <property type="match status" value="1"/>
</dbReference>
<dbReference type="PIRSF" id="PIRSF000538">
    <property type="entry name" value="GlpK"/>
    <property type="match status" value="1"/>
</dbReference>
<evidence type="ECO:0000313" key="9">
    <source>
        <dbReference type="EMBL" id="OQA55193.1"/>
    </source>
</evidence>
<feature type="domain" description="Carbohydrate kinase FGGY N-terminal" evidence="7">
    <location>
        <begin position="5"/>
        <end position="244"/>
    </location>
</feature>
<protein>
    <recommendedName>
        <fullName evidence="6">Xylulose kinase</fullName>
        <shortName evidence="6">Xylulokinase</shortName>
        <ecNumber evidence="6">2.7.1.17</ecNumber>
    </recommendedName>
</protein>
<name>A0A1V5SLT7_9BACT</name>
<keyword evidence="2 6" id="KW-0808">Transferase</keyword>
<dbReference type="InterPro" id="IPR000577">
    <property type="entry name" value="Carb_kinase_FGGY"/>
</dbReference>
<dbReference type="InterPro" id="IPR018484">
    <property type="entry name" value="FGGY_N"/>
</dbReference>
<evidence type="ECO:0000256" key="3">
    <source>
        <dbReference type="ARBA" id="ARBA00022741"/>
    </source>
</evidence>
<proteinExistence type="inferred from homology"/>
<evidence type="ECO:0000256" key="5">
    <source>
        <dbReference type="ARBA" id="ARBA00022840"/>
    </source>
</evidence>
<sequence length="494" mass="55001">MSSFIGIDLGTQSVKVVLYDEAGHLLSLAQRDYPLLTPQIGFAEQDPEEWWKQTFSALQEVLYLVSNREIKAISFSGQMHGLVMLDKNYKSVCPAIIWADQRSEKEVHFIREKLRSRLAPIAGSDIATGFMGASLCWIKNNHPDLYNKTRWIMLPKDYLKIKLGLPPSSDVADAASTLLFDINQRNWSEEIIKELDLKSSLFPPIYESAQIIGQVSPSVQKELGITGDAFVIAGAGDQHCAALGNGIINEGEVLITIGTGGQVFTTIQKPIVDSLLRIHTFCHAVPQTWHLLGASLCAGLSLSWFKKSVLDNNHHTFDYSTLDEEAARGIAGTNGLIFLPYLIGERTPHRDSLARGAFINLHLTHQRGDMVRAIMEGVSMAIKDSVSIFEELGIQGKKFIFAGGGAKSRLWRSILSSFLEHPLQTTKVKEEAATGAAILAMVGSGHFNSFNEAVEQMIRYDSPVNPQDQWFPVYRERYQTYRSLYPALKPFFPQ</sequence>
<dbReference type="InterPro" id="IPR050406">
    <property type="entry name" value="FGGY_Carb_Kinase"/>
</dbReference>
<dbReference type="InterPro" id="IPR018485">
    <property type="entry name" value="FGGY_C"/>
</dbReference>
<feature type="domain" description="Carbohydrate kinase FGGY C-terminal" evidence="8">
    <location>
        <begin position="254"/>
        <end position="443"/>
    </location>
</feature>
<dbReference type="NCBIfam" id="TIGR01312">
    <property type="entry name" value="XylB"/>
    <property type="match status" value="1"/>
</dbReference>
<dbReference type="AlphaFoldDB" id="A0A1V5SLT7"/>
<dbReference type="SUPFAM" id="SSF53067">
    <property type="entry name" value="Actin-like ATPase domain"/>
    <property type="match status" value="2"/>
</dbReference>
<comment type="similarity">
    <text evidence="1 6">Belongs to the FGGY kinase family.</text>
</comment>
<dbReference type="Proteomes" id="UP000485569">
    <property type="component" value="Unassembled WGS sequence"/>
</dbReference>
<keyword evidence="3 6" id="KW-0547">Nucleotide-binding</keyword>
<keyword evidence="6" id="KW-0119">Carbohydrate metabolism</keyword>
<keyword evidence="6" id="KW-0859">Xylose metabolism</keyword>
<dbReference type="EMBL" id="MWBQ01000170">
    <property type="protein sequence ID" value="OQA55193.1"/>
    <property type="molecule type" value="Genomic_DNA"/>
</dbReference>
<evidence type="ECO:0000259" key="7">
    <source>
        <dbReference type="Pfam" id="PF00370"/>
    </source>
</evidence>
<dbReference type="InterPro" id="IPR043129">
    <property type="entry name" value="ATPase_NBD"/>
</dbReference>
<dbReference type="CDD" id="cd07808">
    <property type="entry name" value="ASKHA_NBD_FGGY_EcXK-like"/>
    <property type="match status" value="1"/>
</dbReference>
<reference evidence="9" key="1">
    <citation type="submission" date="2017-02" db="EMBL/GenBank/DDBJ databases">
        <title>Delving into the versatile metabolic prowess of the omnipresent phylum Bacteroidetes.</title>
        <authorList>
            <person name="Nobu M.K."/>
            <person name="Mei R."/>
            <person name="Narihiro T."/>
            <person name="Kuroda K."/>
            <person name="Liu W.-T."/>
        </authorList>
    </citation>
    <scope>NUCLEOTIDE SEQUENCE</scope>
    <source>
        <strain evidence="9">ADurb.Bin276</strain>
    </source>
</reference>
<evidence type="ECO:0000256" key="1">
    <source>
        <dbReference type="ARBA" id="ARBA00009156"/>
    </source>
</evidence>
<evidence type="ECO:0000256" key="4">
    <source>
        <dbReference type="ARBA" id="ARBA00022777"/>
    </source>
</evidence>